<evidence type="ECO:0000313" key="1">
    <source>
        <dbReference type="EMBL" id="KAJ5363875.1"/>
    </source>
</evidence>
<reference evidence="1" key="2">
    <citation type="journal article" date="2023" name="IMA Fungus">
        <title>Comparative genomic study of the Penicillium genus elucidates a diverse pangenome and 15 lateral gene transfer events.</title>
        <authorList>
            <person name="Petersen C."/>
            <person name="Sorensen T."/>
            <person name="Nielsen M.R."/>
            <person name="Sondergaard T.E."/>
            <person name="Sorensen J.L."/>
            <person name="Fitzpatrick D.A."/>
            <person name="Frisvad J.C."/>
            <person name="Nielsen K.L."/>
        </authorList>
    </citation>
    <scope>NUCLEOTIDE SEQUENCE</scope>
    <source>
        <strain evidence="1">IBT 29864</strain>
    </source>
</reference>
<accession>A0A9W9RP87</accession>
<proteinExistence type="predicted"/>
<name>A0A9W9RP87_9EURO</name>
<gene>
    <name evidence="1" type="ORF">N7496_009588</name>
</gene>
<dbReference type="GeneID" id="81441681"/>
<comment type="caution">
    <text evidence="1">The sequence shown here is derived from an EMBL/GenBank/DDBJ whole genome shotgun (WGS) entry which is preliminary data.</text>
</comment>
<sequence length="135" mass="14976">MSTRSHRHAAEPMNLEMNDWTPCGYNKVVSDSNLVTVRKLFISDIQLGNKSDLSDVFLSVLVCLLNSSTHQAALVKWSLSSQWFIAVGDSMLASPYRGTSQQRREKAQIIAVGMIANRNLNMENSTCCISPLASR</sequence>
<organism evidence="1 2">
    <name type="scientific">Penicillium cataractarum</name>
    <dbReference type="NCBI Taxonomy" id="2100454"/>
    <lineage>
        <taxon>Eukaryota</taxon>
        <taxon>Fungi</taxon>
        <taxon>Dikarya</taxon>
        <taxon>Ascomycota</taxon>
        <taxon>Pezizomycotina</taxon>
        <taxon>Eurotiomycetes</taxon>
        <taxon>Eurotiomycetidae</taxon>
        <taxon>Eurotiales</taxon>
        <taxon>Aspergillaceae</taxon>
        <taxon>Penicillium</taxon>
    </lineage>
</organism>
<dbReference type="Proteomes" id="UP001147782">
    <property type="component" value="Unassembled WGS sequence"/>
</dbReference>
<dbReference type="EMBL" id="JAPZBS010000008">
    <property type="protein sequence ID" value="KAJ5363875.1"/>
    <property type="molecule type" value="Genomic_DNA"/>
</dbReference>
<dbReference type="RefSeq" id="XP_056551502.1">
    <property type="nucleotide sequence ID" value="XM_056702502.1"/>
</dbReference>
<evidence type="ECO:0000313" key="2">
    <source>
        <dbReference type="Proteomes" id="UP001147782"/>
    </source>
</evidence>
<dbReference type="AlphaFoldDB" id="A0A9W9RP87"/>
<protein>
    <submittedName>
        <fullName evidence="1">Uncharacterized protein</fullName>
    </submittedName>
</protein>
<reference evidence="1" key="1">
    <citation type="submission" date="2022-11" db="EMBL/GenBank/DDBJ databases">
        <authorList>
            <person name="Petersen C."/>
        </authorList>
    </citation>
    <scope>NUCLEOTIDE SEQUENCE</scope>
    <source>
        <strain evidence="1">IBT 29864</strain>
    </source>
</reference>
<keyword evidence="2" id="KW-1185">Reference proteome</keyword>